<evidence type="ECO:0000256" key="2">
    <source>
        <dbReference type="SAM" id="MobiDB-lite"/>
    </source>
</evidence>
<evidence type="ECO:0000313" key="5">
    <source>
        <dbReference type="EMBL" id="CAD6185682.1"/>
    </source>
</evidence>
<feature type="compositionally biased region" description="Basic and acidic residues" evidence="2">
    <location>
        <begin position="678"/>
        <end position="689"/>
    </location>
</feature>
<dbReference type="EMBL" id="CAJGYM010000003">
    <property type="protein sequence ID" value="CAD6185682.1"/>
    <property type="molecule type" value="Genomic_DNA"/>
</dbReference>
<reference evidence="5" key="1">
    <citation type="submission" date="2020-10" db="EMBL/GenBank/DDBJ databases">
        <authorList>
            <person name="Kikuchi T."/>
        </authorList>
    </citation>
    <scope>NUCLEOTIDE SEQUENCE</scope>
    <source>
        <strain evidence="5">NKZ352</strain>
    </source>
</reference>
<organism evidence="5 6">
    <name type="scientific">Caenorhabditis auriculariae</name>
    <dbReference type="NCBI Taxonomy" id="2777116"/>
    <lineage>
        <taxon>Eukaryota</taxon>
        <taxon>Metazoa</taxon>
        <taxon>Ecdysozoa</taxon>
        <taxon>Nematoda</taxon>
        <taxon>Chromadorea</taxon>
        <taxon>Rhabditida</taxon>
        <taxon>Rhabditina</taxon>
        <taxon>Rhabditomorpha</taxon>
        <taxon>Rhabditoidea</taxon>
        <taxon>Rhabditidae</taxon>
        <taxon>Peloderinae</taxon>
        <taxon>Caenorhabditis</taxon>
    </lineage>
</organism>
<feature type="domain" description="Malectin" evidence="4">
    <location>
        <begin position="29"/>
        <end position="187"/>
    </location>
</feature>
<feature type="coiled-coil region" evidence="1">
    <location>
        <begin position="573"/>
        <end position="631"/>
    </location>
</feature>
<dbReference type="GO" id="GO:0031267">
    <property type="term" value="F:small GTPase binding"/>
    <property type="evidence" value="ECO:0007669"/>
    <property type="project" value="TreeGrafter"/>
</dbReference>
<accession>A0A8S1GSB2</accession>
<proteinExistence type="predicted"/>
<keyword evidence="1" id="KW-0175">Coiled coil</keyword>
<dbReference type="AlphaFoldDB" id="A0A8S1GSB2"/>
<feature type="region of interest" description="Disordered" evidence="2">
    <location>
        <begin position="796"/>
        <end position="815"/>
    </location>
</feature>
<dbReference type="Proteomes" id="UP000835052">
    <property type="component" value="Unassembled WGS sequence"/>
</dbReference>
<evidence type="ECO:0000313" key="6">
    <source>
        <dbReference type="Proteomes" id="UP000835052"/>
    </source>
</evidence>
<dbReference type="GO" id="GO:0099518">
    <property type="term" value="P:vesicle cytoskeletal trafficking"/>
    <property type="evidence" value="ECO:0007669"/>
    <property type="project" value="TreeGrafter"/>
</dbReference>
<evidence type="ECO:0000256" key="3">
    <source>
        <dbReference type="SAM" id="SignalP"/>
    </source>
</evidence>
<protein>
    <recommendedName>
        <fullName evidence="4">Malectin domain-containing protein</fullName>
    </recommendedName>
</protein>
<dbReference type="OrthoDB" id="5583482at2759"/>
<evidence type="ECO:0000259" key="4">
    <source>
        <dbReference type="Pfam" id="PF11721"/>
    </source>
</evidence>
<feature type="region of interest" description="Disordered" evidence="2">
    <location>
        <begin position="770"/>
        <end position="791"/>
    </location>
</feature>
<feature type="region of interest" description="Disordered" evidence="2">
    <location>
        <begin position="676"/>
        <end position="714"/>
    </location>
</feature>
<dbReference type="GO" id="GO:0005802">
    <property type="term" value="C:trans-Golgi network"/>
    <property type="evidence" value="ECO:0007669"/>
    <property type="project" value="TreeGrafter"/>
</dbReference>
<gene>
    <name evidence="5" type="ORF">CAUJ_LOCUS1601</name>
</gene>
<feature type="compositionally biased region" description="Basic and acidic residues" evidence="2">
    <location>
        <begin position="803"/>
        <end position="812"/>
    </location>
</feature>
<dbReference type="InterPro" id="IPR021720">
    <property type="entry name" value="Malectin_dom"/>
</dbReference>
<dbReference type="Gene3D" id="2.60.120.430">
    <property type="entry name" value="Galactose-binding lectin"/>
    <property type="match status" value="1"/>
</dbReference>
<evidence type="ECO:0000256" key="1">
    <source>
        <dbReference type="SAM" id="Coils"/>
    </source>
</evidence>
<dbReference type="PANTHER" id="PTHR18911:SF5">
    <property type="entry name" value="COILED-COIL DOMAIN-CONTAINING PROTEIN 186"/>
    <property type="match status" value="1"/>
</dbReference>
<dbReference type="InterPro" id="IPR038830">
    <property type="entry name" value="CCDC186"/>
</dbReference>
<keyword evidence="6" id="KW-1185">Reference proteome</keyword>
<keyword evidence="3" id="KW-0732">Signal</keyword>
<sequence>MWVSLLFLCGTTFVSTVRSQQNTDLSRNVVFAVNCGGHGHRGGNNIYYETDENVVGTASDFGTRFAFINANPLDVQLYQTERYHDQDFSYNVALEKGNYVVVLKFSEVYFKRPEQKVFDVLINGILAVRNLDIFKEARGTGFAHDLYVEVAVDKKDVQINGEIADFDGQLEITFSKGRHDNPKINAIAILRGNSAMLPPPPKPAAIIADDEDDEVEWTPAGQHHHEMDDEDVDHSIASGPPTKNPFEEGDGIFWVAVVTALELGEPCCRSEMSYEEQDDVVPDSESVSNDRFSVQQKELDRLEEQNAEYREKLLKTIRERDLNESLLKNIQNDHKKAEEELQRKLRDLQIKLKAVEDKSSAQEAHYNLTIKDLSLKYNQSVGQLTRKADQAEKDKNEAVVKYAMREAELLRVRGDVDKLQKLLDESRAAAEASQRSQAQENVDQLEQTIQNLKVHVETVKHERFDLENRLKIAESRLEAAQLTITETKQQSDVLRKQLLQAKDSRQNALAIESSEAVEKLKKRESELETKLRSVEEDCQRQKSARLEMANKFEESSRETMDLLEKCELLHDQLSLEKERRELCENQIENLKNIEATVFSHEERTEEALRSVETAEMETRTAEKEAAECREQTERLLCITHQLTERNGELSALLLSAQEENGRLKLALEEVQTVTSNEEAEKVRTNKEVEEISNEPIAAETAEEPLPSTSSTSVENEKAINSLRLELDACEKKLQNALENLDEERNSLAAYKKKTNATVKELRQELAALRKTSAPAEVPQTPSEAVSTSISTRSRASSIVSLDRATEGSREDDSQANAVRAQAMEQQAVQQTMIDKIIVLQRKLARRNEKVEFLEEHIRQCLEELQRKTRLIQQFALREEASLLLPTDNTMEKLFASCEFVQVPIIRRGSVHALMGSSFIAAGEKKGTQIACELNSRLQAVLEDVLQKNIVLKSTADTLSTENTRLARENRLLSLSLARDRPS</sequence>
<dbReference type="PANTHER" id="PTHR18911">
    <property type="entry name" value="CTCL TUMOR ANTIGEN HD-CL-01"/>
    <property type="match status" value="1"/>
</dbReference>
<feature type="coiled-coil region" evidence="1">
    <location>
        <begin position="292"/>
        <end position="544"/>
    </location>
</feature>
<feature type="coiled-coil region" evidence="1">
    <location>
        <begin position="843"/>
        <end position="870"/>
    </location>
</feature>
<feature type="chain" id="PRO_5035774550" description="Malectin domain-containing protein" evidence="3">
    <location>
        <begin position="20"/>
        <end position="982"/>
    </location>
</feature>
<name>A0A8S1GSB2_9PELO</name>
<comment type="caution">
    <text evidence="5">The sequence shown here is derived from an EMBL/GenBank/DDBJ whole genome shotgun (WGS) entry which is preliminary data.</text>
</comment>
<feature type="signal peptide" evidence="3">
    <location>
        <begin position="1"/>
        <end position="19"/>
    </location>
</feature>
<dbReference type="Pfam" id="PF11721">
    <property type="entry name" value="Malectin"/>
    <property type="match status" value="1"/>
</dbReference>